<feature type="compositionally biased region" description="Polar residues" evidence="10">
    <location>
        <begin position="464"/>
        <end position="487"/>
    </location>
</feature>
<dbReference type="PANTHER" id="PTHR47549">
    <property type="entry name" value="GOLGI APPARATUS MEMBRANE PROTEIN TVP38-RELATED"/>
    <property type="match status" value="1"/>
</dbReference>
<feature type="region of interest" description="Disordered" evidence="10">
    <location>
        <begin position="1"/>
        <end position="24"/>
    </location>
</feature>
<evidence type="ECO:0000256" key="9">
    <source>
        <dbReference type="ARBA" id="ARBA00023136"/>
    </source>
</evidence>
<evidence type="ECO:0000256" key="8">
    <source>
        <dbReference type="ARBA" id="ARBA00023034"/>
    </source>
</evidence>
<feature type="transmembrane region" description="Helical" evidence="11">
    <location>
        <begin position="258"/>
        <end position="279"/>
    </location>
</feature>
<dbReference type="STRING" id="765440.A0A0C3G7I9"/>
<feature type="compositionally biased region" description="Polar residues" evidence="10">
    <location>
        <begin position="499"/>
        <end position="521"/>
    </location>
</feature>
<evidence type="ECO:0000256" key="1">
    <source>
        <dbReference type="ARBA" id="ARBA00002978"/>
    </source>
</evidence>
<evidence type="ECO:0000313" key="13">
    <source>
        <dbReference type="EMBL" id="KIM87734.1"/>
    </source>
</evidence>
<feature type="region of interest" description="Disordered" evidence="10">
    <location>
        <begin position="359"/>
        <end position="527"/>
    </location>
</feature>
<evidence type="ECO:0000256" key="2">
    <source>
        <dbReference type="ARBA" id="ARBA00004653"/>
    </source>
</evidence>
<keyword evidence="6 11" id="KW-0812">Transmembrane</keyword>
<organism evidence="13 14">
    <name type="scientific">Piloderma croceum (strain F 1598)</name>
    <dbReference type="NCBI Taxonomy" id="765440"/>
    <lineage>
        <taxon>Eukaryota</taxon>
        <taxon>Fungi</taxon>
        <taxon>Dikarya</taxon>
        <taxon>Basidiomycota</taxon>
        <taxon>Agaricomycotina</taxon>
        <taxon>Agaricomycetes</taxon>
        <taxon>Agaricomycetidae</taxon>
        <taxon>Atheliales</taxon>
        <taxon>Atheliaceae</taxon>
        <taxon>Piloderma</taxon>
    </lineage>
</organism>
<comment type="similarity">
    <text evidence="3">Belongs to the TVP38/TMEM64 family.</text>
</comment>
<name>A0A0C3G7I9_PILCF</name>
<reference evidence="13 14" key="1">
    <citation type="submission" date="2014-04" db="EMBL/GenBank/DDBJ databases">
        <authorList>
            <consortium name="DOE Joint Genome Institute"/>
            <person name="Kuo A."/>
            <person name="Tarkka M."/>
            <person name="Buscot F."/>
            <person name="Kohler A."/>
            <person name="Nagy L.G."/>
            <person name="Floudas D."/>
            <person name="Copeland A."/>
            <person name="Barry K.W."/>
            <person name="Cichocki N."/>
            <person name="Veneault-Fourrey C."/>
            <person name="LaButti K."/>
            <person name="Lindquist E.A."/>
            <person name="Lipzen A."/>
            <person name="Lundell T."/>
            <person name="Morin E."/>
            <person name="Murat C."/>
            <person name="Sun H."/>
            <person name="Tunlid A."/>
            <person name="Henrissat B."/>
            <person name="Grigoriev I.V."/>
            <person name="Hibbett D.S."/>
            <person name="Martin F."/>
            <person name="Nordberg H.P."/>
            <person name="Cantor M.N."/>
            <person name="Hua S.X."/>
        </authorList>
    </citation>
    <scope>NUCLEOTIDE SEQUENCE [LARGE SCALE GENOMIC DNA]</scope>
    <source>
        <strain evidence="13 14">F 1598</strain>
    </source>
</reference>
<comment type="function">
    <text evidence="1">Golgi membrane protein involved in vesicular trafficking and spindle migration.</text>
</comment>
<dbReference type="InterPro" id="IPR051076">
    <property type="entry name" value="Golgi_membrane_TVP38/TMEM64"/>
</dbReference>
<dbReference type="EMBL" id="KN832978">
    <property type="protein sequence ID" value="KIM87734.1"/>
    <property type="molecule type" value="Genomic_DNA"/>
</dbReference>
<evidence type="ECO:0000256" key="7">
    <source>
        <dbReference type="ARBA" id="ARBA00022989"/>
    </source>
</evidence>
<dbReference type="Proteomes" id="UP000054166">
    <property type="component" value="Unassembled WGS sequence"/>
</dbReference>
<gene>
    <name evidence="13" type="ORF">PILCRDRAFT_814439</name>
</gene>
<keyword evidence="8" id="KW-0333">Golgi apparatus</keyword>
<evidence type="ECO:0000256" key="10">
    <source>
        <dbReference type="SAM" id="MobiDB-lite"/>
    </source>
</evidence>
<sequence length="527" mass="58504">MTSSFPKFGAHPYPPVNDSSTTFNKLDNTRQFSRTPSPTPSEEAELLRDSFFDWKTLSNWKFWLRREWLWYYVIGSVILVLTILIAIFDKQIVAWLTPATTWMKNLKFGWMIPIAILFVISFPPLFGHEIVAILCGLVWGLWIGFGIVAAGTYFGELGNFYAFKYCCRARGEKLEKESLNYACLAKVVRDGGFFVALICRLSVMPGHFTTAIFSTCGMTVITFSIACILSLPKQLITVYIGVLLEESGTGTESTKDKLISDVVLGITIAVTAAAMWYLLRKMRQAKPAIIYARRKARQAKLERADFTPYNVSNNSSNSVVFNAQHSDTNIPLNPTAMPYGATGPYQQWDKEGHAVGYAGDPRLYVPEPRRPQSRMPTYPTDDRGGVGTSYPQSKEADGRSPLRQESGDSVEWNAQGRRDTFDIPRIASPAHEPLHDPFEASPTDAHQASYPPLSPPPSAPSPHVAQTPTQAQYAIYNQQPALTTDITSPPLPNPFPGATPTQSNYPKASQPGRNTEATDTPQMDLVI</sequence>
<protein>
    <recommendedName>
        <fullName evidence="4">Golgi apparatus membrane protein TVP38</fullName>
    </recommendedName>
    <alternativeName>
        <fullName evidence="5">Golgi apparatus membrane protein tvp38</fullName>
    </alternativeName>
</protein>
<dbReference type="Pfam" id="PF09335">
    <property type="entry name" value="VTT_dom"/>
    <property type="match status" value="1"/>
</dbReference>
<keyword evidence="14" id="KW-1185">Reference proteome</keyword>
<comment type="subcellular location">
    <subcellularLocation>
        <location evidence="2">Golgi apparatus membrane</location>
        <topology evidence="2">Multi-pass membrane protein</topology>
    </subcellularLocation>
</comment>
<feature type="transmembrane region" description="Helical" evidence="11">
    <location>
        <begin position="69"/>
        <end position="88"/>
    </location>
</feature>
<dbReference type="InParanoid" id="A0A0C3G7I9"/>
<feature type="transmembrane region" description="Helical" evidence="11">
    <location>
        <begin position="133"/>
        <end position="154"/>
    </location>
</feature>
<evidence type="ECO:0000313" key="14">
    <source>
        <dbReference type="Proteomes" id="UP000054166"/>
    </source>
</evidence>
<dbReference type="AlphaFoldDB" id="A0A0C3G7I9"/>
<reference evidence="14" key="2">
    <citation type="submission" date="2015-01" db="EMBL/GenBank/DDBJ databases">
        <title>Evolutionary Origins and Diversification of the Mycorrhizal Mutualists.</title>
        <authorList>
            <consortium name="DOE Joint Genome Institute"/>
            <consortium name="Mycorrhizal Genomics Consortium"/>
            <person name="Kohler A."/>
            <person name="Kuo A."/>
            <person name="Nagy L.G."/>
            <person name="Floudas D."/>
            <person name="Copeland A."/>
            <person name="Barry K.W."/>
            <person name="Cichocki N."/>
            <person name="Veneault-Fourrey C."/>
            <person name="LaButti K."/>
            <person name="Lindquist E.A."/>
            <person name="Lipzen A."/>
            <person name="Lundell T."/>
            <person name="Morin E."/>
            <person name="Murat C."/>
            <person name="Riley R."/>
            <person name="Ohm R."/>
            <person name="Sun H."/>
            <person name="Tunlid A."/>
            <person name="Henrissat B."/>
            <person name="Grigoriev I.V."/>
            <person name="Hibbett D.S."/>
            <person name="Martin F."/>
        </authorList>
    </citation>
    <scope>NUCLEOTIDE SEQUENCE [LARGE SCALE GENOMIC DNA]</scope>
    <source>
        <strain evidence="14">F 1598</strain>
    </source>
</reference>
<evidence type="ECO:0000256" key="3">
    <source>
        <dbReference type="ARBA" id="ARBA00008640"/>
    </source>
</evidence>
<keyword evidence="9 11" id="KW-0472">Membrane</keyword>
<dbReference type="HOGENOM" id="CLU_021545_2_0_1"/>
<evidence type="ECO:0000256" key="6">
    <source>
        <dbReference type="ARBA" id="ARBA00022692"/>
    </source>
</evidence>
<dbReference type="InterPro" id="IPR032816">
    <property type="entry name" value="VTT_dom"/>
</dbReference>
<evidence type="ECO:0000256" key="5">
    <source>
        <dbReference type="ARBA" id="ARBA00020673"/>
    </source>
</evidence>
<proteinExistence type="inferred from homology"/>
<dbReference type="OrthoDB" id="166803at2759"/>
<evidence type="ECO:0000256" key="11">
    <source>
        <dbReference type="SAM" id="Phobius"/>
    </source>
</evidence>
<feature type="compositionally biased region" description="Basic and acidic residues" evidence="10">
    <location>
        <begin position="394"/>
        <end position="406"/>
    </location>
</feature>
<evidence type="ECO:0000259" key="12">
    <source>
        <dbReference type="Pfam" id="PF09335"/>
    </source>
</evidence>
<feature type="transmembrane region" description="Helical" evidence="11">
    <location>
        <begin position="108"/>
        <end position="126"/>
    </location>
</feature>
<dbReference type="GO" id="GO:0000139">
    <property type="term" value="C:Golgi membrane"/>
    <property type="evidence" value="ECO:0007669"/>
    <property type="project" value="UniProtKB-SubCell"/>
</dbReference>
<evidence type="ECO:0000256" key="4">
    <source>
        <dbReference type="ARBA" id="ARBA00013533"/>
    </source>
</evidence>
<feature type="domain" description="VTT" evidence="12">
    <location>
        <begin position="128"/>
        <end position="242"/>
    </location>
</feature>
<accession>A0A0C3G7I9</accession>
<keyword evidence="7 11" id="KW-1133">Transmembrane helix</keyword>
<dbReference type="PANTHER" id="PTHR47549:SF2">
    <property type="entry name" value="GOLGI APPARATUS MEMBRANE PROTEIN TVP38"/>
    <property type="match status" value="1"/>
</dbReference>